<dbReference type="NCBIfam" id="TIGR02675">
    <property type="entry name" value="tape_meas_nterm"/>
    <property type="match status" value="1"/>
</dbReference>
<dbReference type="Pfam" id="PF20155">
    <property type="entry name" value="TMP_3"/>
    <property type="match status" value="1"/>
</dbReference>
<dbReference type="PANTHER" id="PTHR38812:SF2">
    <property type="entry name" value="MU-LIKE PROPHAGE FLUMU PROTEIN GP42"/>
    <property type="match status" value="1"/>
</dbReference>
<sequence>MDSLREMFVSIAFQDNASKAVREVNKSMDAVKNAFKNSSSEAVQTSSAVKEVGKTMKSAASEIKRTDTGFKTATSAVKKAKTAFKQTDTGTRKMTGTFRMASSALKTTADAAKPIPKELSLIRKAMNTVGSASKSATSAVGRFATSGLNQIKNAAGSGLDKLVGGFRSLPGIAGGAAMKVGSSVTNFITAPLRGAVGMVQQYAGALGLLSGGALAASGMGRLSAIENAQTSLTVMMGDAGRATKFMDDVLAFAKTTPFAFPDLAETSRNLIAFGMDEAKVVPTLKAIGDAAAATGKGSEGLNQVASAFGDMQIAGQLGMDQINRLQSAGVPALKIMANTFGISTDEMKKKISSGAVDSVKAIDQLVKGMQEGTSGVAGETAKMAGIMEKTKENWTGSVDSLKSSISSTMATLIEPAKPHIQNAMAWFGKQFGKLPDIIFPIVDKVKPAFKAIGSVVKTASTAVYGIFQAFKGGAGTLNGIVSFQKMGLSREEADKVISVIKSIKENIKTVIDFITGKLPAIKAAFSYGFEAVTPIVNKAIEIFGTIREVISTLIQNVILPLLPMAGNIIANVFQFVQPILEMVGKAFGLIKNVVMVLVNNVIVPLMPIVSSIIETAFNIINPILRIAKSLFSVIIDVVTFLVNNVVKPLIPVIGVVIEAAWFVIEPILDGIIWAFDKIASAIEWAVEKFQLFSDVAKSFKMPKIGMPKWMGGNGVLQFDGSHATGLARVPHDNYAANLHKDEAVLTAEQSKALRSAGILQEQGDKPVLNMRGGGASGTPSGGNSGASNSNQFIFQISGNNAEDIARAVRREVENIFAGLNAVTEG</sequence>
<accession>A0ABW3U315</accession>
<evidence type="ECO:0000259" key="2">
    <source>
        <dbReference type="Pfam" id="PF20155"/>
    </source>
</evidence>
<protein>
    <submittedName>
        <fullName evidence="3">Tape measure protein</fullName>
    </submittedName>
</protein>
<dbReference type="PANTHER" id="PTHR38812">
    <property type="entry name" value="MU-LIKE PROPHAGE FLUMU PROTEIN GP42"/>
    <property type="match status" value="1"/>
</dbReference>
<feature type="compositionally biased region" description="Gly residues" evidence="1">
    <location>
        <begin position="771"/>
        <end position="784"/>
    </location>
</feature>
<dbReference type="InterPro" id="IPR013491">
    <property type="entry name" value="Tape_meas_N"/>
</dbReference>
<evidence type="ECO:0000313" key="4">
    <source>
        <dbReference type="Proteomes" id="UP001597231"/>
    </source>
</evidence>
<dbReference type="InterPro" id="IPR053058">
    <property type="entry name" value="Mulikevirus_tape_measure"/>
</dbReference>
<feature type="region of interest" description="Disordered" evidence="1">
    <location>
        <begin position="765"/>
        <end position="789"/>
    </location>
</feature>
<dbReference type="Proteomes" id="UP001597231">
    <property type="component" value="Unassembled WGS sequence"/>
</dbReference>
<proteinExistence type="predicted"/>
<dbReference type="EMBL" id="JBHTLT010000127">
    <property type="protein sequence ID" value="MFD1206634.1"/>
    <property type="molecule type" value="Genomic_DNA"/>
</dbReference>
<comment type="caution">
    <text evidence="3">The sequence shown here is derived from an EMBL/GenBank/DDBJ whole genome shotgun (WGS) entry which is preliminary data.</text>
</comment>
<reference evidence="4" key="1">
    <citation type="journal article" date="2019" name="Int. J. Syst. Evol. Microbiol.">
        <title>The Global Catalogue of Microorganisms (GCM) 10K type strain sequencing project: providing services to taxonomists for standard genome sequencing and annotation.</title>
        <authorList>
            <consortium name="The Broad Institute Genomics Platform"/>
            <consortium name="The Broad Institute Genome Sequencing Center for Infectious Disease"/>
            <person name="Wu L."/>
            <person name="Ma J."/>
        </authorList>
    </citation>
    <scope>NUCLEOTIDE SEQUENCE [LARGE SCALE GENOMIC DNA]</scope>
    <source>
        <strain evidence="4">CCUG 53915</strain>
    </source>
</reference>
<organism evidence="3 4">
    <name type="scientific">Sporosarcina contaminans</name>
    <dbReference type="NCBI Taxonomy" id="633403"/>
    <lineage>
        <taxon>Bacteria</taxon>
        <taxon>Bacillati</taxon>
        <taxon>Bacillota</taxon>
        <taxon>Bacilli</taxon>
        <taxon>Bacillales</taxon>
        <taxon>Caryophanaceae</taxon>
        <taxon>Sporosarcina</taxon>
    </lineage>
</organism>
<evidence type="ECO:0000313" key="3">
    <source>
        <dbReference type="EMBL" id="MFD1206634.1"/>
    </source>
</evidence>
<keyword evidence="4" id="KW-1185">Reference proteome</keyword>
<gene>
    <name evidence="3" type="ORF">ACFQ38_16175</name>
</gene>
<dbReference type="RefSeq" id="WP_381482204.1">
    <property type="nucleotide sequence ID" value="NZ_JBHTLT010000127.1"/>
</dbReference>
<name>A0ABW3U315_9BACL</name>
<evidence type="ECO:0000256" key="1">
    <source>
        <dbReference type="SAM" id="MobiDB-lite"/>
    </source>
</evidence>
<feature type="domain" description="Tape measure protein N-terminal" evidence="2">
    <location>
        <begin position="222"/>
        <end position="401"/>
    </location>
</feature>